<accession>A0A0N0NQA5</accession>
<dbReference type="OrthoDB" id="437457at2759"/>
<gene>
    <name evidence="6" type="ORF">AB675_6138</name>
</gene>
<evidence type="ECO:0000313" key="6">
    <source>
        <dbReference type="EMBL" id="KPI43681.1"/>
    </source>
</evidence>
<comment type="caution">
    <text evidence="6">The sequence shown here is derived from an EMBL/GenBank/DDBJ whole genome shotgun (WGS) entry which is preliminary data.</text>
</comment>
<dbReference type="EMBL" id="LFJN01000004">
    <property type="protein sequence ID" value="KPI43681.1"/>
    <property type="molecule type" value="Genomic_DNA"/>
</dbReference>
<evidence type="ECO:0000313" key="7">
    <source>
        <dbReference type="Proteomes" id="UP000038010"/>
    </source>
</evidence>
<dbReference type="AlphaFoldDB" id="A0A0N0NQA5"/>
<keyword evidence="1" id="KW-0479">Metal-binding</keyword>
<evidence type="ECO:0000256" key="3">
    <source>
        <dbReference type="ARBA" id="ARBA00022833"/>
    </source>
</evidence>
<dbReference type="RefSeq" id="XP_018003644.1">
    <property type="nucleotide sequence ID" value="XM_018146405.1"/>
</dbReference>
<proteinExistence type="predicted"/>
<evidence type="ECO:0000256" key="2">
    <source>
        <dbReference type="ARBA" id="ARBA00022771"/>
    </source>
</evidence>
<dbReference type="PROSITE" id="PS50865">
    <property type="entry name" value="ZF_MYND_2"/>
    <property type="match status" value="1"/>
</dbReference>
<dbReference type="Pfam" id="PF01753">
    <property type="entry name" value="zf-MYND"/>
    <property type="match status" value="1"/>
</dbReference>
<keyword evidence="2 4" id="KW-0863">Zinc-finger</keyword>
<feature type="domain" description="MYND-type" evidence="5">
    <location>
        <begin position="15"/>
        <end position="52"/>
    </location>
</feature>
<evidence type="ECO:0000256" key="1">
    <source>
        <dbReference type="ARBA" id="ARBA00022723"/>
    </source>
</evidence>
<protein>
    <recommendedName>
        <fullName evidence="5">MYND-type domain-containing protein</fullName>
    </recommendedName>
</protein>
<dbReference type="Gene3D" id="6.10.140.2220">
    <property type="match status" value="1"/>
</dbReference>
<dbReference type="GeneID" id="28738285"/>
<evidence type="ECO:0000259" key="5">
    <source>
        <dbReference type="PROSITE" id="PS50865"/>
    </source>
</evidence>
<evidence type="ECO:0000256" key="4">
    <source>
        <dbReference type="PROSITE-ProRule" id="PRU00134"/>
    </source>
</evidence>
<dbReference type="PROSITE" id="PS01360">
    <property type="entry name" value="ZF_MYND_1"/>
    <property type="match status" value="1"/>
</dbReference>
<dbReference type="VEuPathDB" id="FungiDB:AB675_6138"/>
<name>A0A0N0NQA5_9EURO</name>
<dbReference type="Proteomes" id="UP000038010">
    <property type="component" value="Unassembled WGS sequence"/>
</dbReference>
<sequence>MTSSMTGSNALDATCIMCPRMGHLLCKGCGDARYCSGECQTLDWSKVHKTLCATFAANSDRNRPSKDHRRALFFSGGSSPPRFQWVRVYSCVDSRGPNEDFFSLMEFGTNEKDSCSQDYNEVQGRSQARVKGEALHWFKKMNPKAEDTYNVGLRNFTRSGAYWQDFRGPIFVLRAATNDQRQVRHLDMTMRDARGAADWLGQTYRDGYDQKHLRNVTVLGTIVAATGSVQTGAKKWQDVVLNGCDGIWNNSGSGIANLLGIPILGRVDALCFSDEANAKMRNDTAALLFRDVVSDCVLPQAQSPPPFAVYKRPDIDREGIVVDGPTIRQLTVGATGFGSSLLKYSTNTTGDAYLVRADGKPFPSQHAEALCGFIKDKVEPKLQAAISDAKEGMAVAERESILKYICRANFEEYYGELREAKIKDGDVSWSAIPNPYEIKSSDMRARVGEVWAEQKAKGFEQSSEKMARQERGMFTQADFKEAFKSLGGTL</sequence>
<reference evidence="6 7" key="1">
    <citation type="submission" date="2015-06" db="EMBL/GenBank/DDBJ databases">
        <title>Draft genome of the ant-associated black yeast Phialophora attae CBS 131958.</title>
        <authorList>
            <person name="Moreno L.F."/>
            <person name="Stielow B.J."/>
            <person name="de Hoog S."/>
            <person name="Vicente V.A."/>
            <person name="Weiss V.A."/>
            <person name="de Vries M."/>
            <person name="Cruz L.M."/>
            <person name="Souza E.M."/>
        </authorList>
    </citation>
    <scope>NUCLEOTIDE SEQUENCE [LARGE SCALE GENOMIC DNA]</scope>
    <source>
        <strain evidence="6 7">CBS 131958</strain>
    </source>
</reference>
<keyword evidence="3" id="KW-0862">Zinc</keyword>
<dbReference type="STRING" id="1664694.A0A0N0NQA5"/>
<dbReference type="GO" id="GO:0008270">
    <property type="term" value="F:zinc ion binding"/>
    <property type="evidence" value="ECO:0007669"/>
    <property type="project" value="UniProtKB-KW"/>
</dbReference>
<organism evidence="6 7">
    <name type="scientific">Cyphellophora attinorum</name>
    <dbReference type="NCBI Taxonomy" id="1664694"/>
    <lineage>
        <taxon>Eukaryota</taxon>
        <taxon>Fungi</taxon>
        <taxon>Dikarya</taxon>
        <taxon>Ascomycota</taxon>
        <taxon>Pezizomycotina</taxon>
        <taxon>Eurotiomycetes</taxon>
        <taxon>Chaetothyriomycetidae</taxon>
        <taxon>Chaetothyriales</taxon>
        <taxon>Cyphellophoraceae</taxon>
        <taxon>Cyphellophora</taxon>
    </lineage>
</organism>
<keyword evidence="7" id="KW-1185">Reference proteome</keyword>
<dbReference type="SUPFAM" id="SSF144232">
    <property type="entry name" value="HIT/MYND zinc finger-like"/>
    <property type="match status" value="1"/>
</dbReference>
<dbReference type="InterPro" id="IPR002893">
    <property type="entry name" value="Znf_MYND"/>
</dbReference>